<dbReference type="AlphaFoldDB" id="A0A350P1Q1"/>
<organism evidence="2 3">
    <name type="scientific">Alteromonas australica</name>
    <dbReference type="NCBI Taxonomy" id="589873"/>
    <lineage>
        <taxon>Bacteria</taxon>
        <taxon>Pseudomonadati</taxon>
        <taxon>Pseudomonadota</taxon>
        <taxon>Gammaproteobacteria</taxon>
        <taxon>Alteromonadales</taxon>
        <taxon>Alteromonadaceae</taxon>
        <taxon>Alteromonas/Salinimonas group</taxon>
        <taxon>Alteromonas</taxon>
    </lineage>
</organism>
<keyword evidence="1" id="KW-0175">Coiled coil</keyword>
<accession>A0A350P1Q1</accession>
<proteinExistence type="predicted"/>
<dbReference type="EMBL" id="DNAN01000196">
    <property type="protein sequence ID" value="HAW75218.1"/>
    <property type="molecule type" value="Genomic_DNA"/>
</dbReference>
<reference evidence="2 3" key="1">
    <citation type="journal article" date="2018" name="Nat. Biotechnol.">
        <title>A standardized bacterial taxonomy based on genome phylogeny substantially revises the tree of life.</title>
        <authorList>
            <person name="Parks D.H."/>
            <person name="Chuvochina M."/>
            <person name="Waite D.W."/>
            <person name="Rinke C."/>
            <person name="Skarshewski A."/>
            <person name="Chaumeil P.A."/>
            <person name="Hugenholtz P."/>
        </authorList>
    </citation>
    <scope>NUCLEOTIDE SEQUENCE [LARGE SCALE GENOMIC DNA]</scope>
    <source>
        <strain evidence="2">UBA11978</strain>
    </source>
</reference>
<feature type="coiled-coil region" evidence="1">
    <location>
        <begin position="5"/>
        <end position="53"/>
    </location>
</feature>
<comment type="caution">
    <text evidence="2">The sequence shown here is derived from an EMBL/GenBank/DDBJ whole genome shotgun (WGS) entry which is preliminary data.</text>
</comment>
<name>A0A350P1Q1_9ALTE</name>
<sequence>MTSLYKKYQRKIDDQQKIQQDCEDEMISIEGQIKSLKNRLADVRCEARKAYEAQDDLVKQRDRAINAQDRREVKKLCDKYDLTVEREIVDSYYDYSSRRPVNDYTYWVDCPKWLDKDPIEDGHYAYNLGDALNILEIYAKHHPDHPEHDKREYNAVPRHI</sequence>
<evidence type="ECO:0000313" key="2">
    <source>
        <dbReference type="EMBL" id="HAW75218.1"/>
    </source>
</evidence>
<protein>
    <submittedName>
        <fullName evidence="2">Uncharacterized protein</fullName>
    </submittedName>
</protein>
<dbReference type="Proteomes" id="UP000263517">
    <property type="component" value="Unassembled WGS sequence"/>
</dbReference>
<evidence type="ECO:0000256" key="1">
    <source>
        <dbReference type="SAM" id="Coils"/>
    </source>
</evidence>
<gene>
    <name evidence="2" type="ORF">DCW74_05710</name>
</gene>
<evidence type="ECO:0000313" key="3">
    <source>
        <dbReference type="Proteomes" id="UP000263517"/>
    </source>
</evidence>